<evidence type="ECO:0000313" key="2">
    <source>
        <dbReference type="Proteomes" id="UP000250166"/>
    </source>
</evidence>
<dbReference type="Pfam" id="PF07295">
    <property type="entry name" value="DUF1451"/>
    <property type="match status" value="1"/>
</dbReference>
<name>A0A2X3ELN5_9HELI</name>
<dbReference type="InterPro" id="IPR009912">
    <property type="entry name" value="DUF1451"/>
</dbReference>
<gene>
    <name evidence="1" type="ORF">NCTC13102_02094</name>
</gene>
<organism evidence="1 2">
    <name type="scientific">Helicobacter fennelliae</name>
    <dbReference type="NCBI Taxonomy" id="215"/>
    <lineage>
        <taxon>Bacteria</taxon>
        <taxon>Pseudomonadati</taxon>
        <taxon>Campylobacterota</taxon>
        <taxon>Epsilonproteobacteria</taxon>
        <taxon>Campylobacterales</taxon>
        <taxon>Helicobacteraceae</taxon>
        <taxon>Helicobacter</taxon>
    </lineage>
</organism>
<dbReference type="EMBL" id="UAWL01000020">
    <property type="protein sequence ID" value="SQC36284.1"/>
    <property type="molecule type" value="Genomic_DNA"/>
</dbReference>
<accession>A0A2X3ELN5</accession>
<reference evidence="1 2" key="1">
    <citation type="submission" date="2018-06" db="EMBL/GenBank/DDBJ databases">
        <authorList>
            <consortium name="Pathogen Informatics"/>
            <person name="Doyle S."/>
        </authorList>
    </citation>
    <scope>NUCLEOTIDE SEQUENCE [LARGE SCALE GENOMIC DNA]</scope>
    <source>
        <strain evidence="1 2">NCTC13102</strain>
    </source>
</reference>
<dbReference type="AlphaFoldDB" id="A0A2X3ELN5"/>
<sequence>MKKRCVPYGSDVSAGEFECADCGKKIQITSAKSLPPCPKYQIYPTQHTKKCWIVLSGQGDSPNDPYPNN</sequence>
<evidence type="ECO:0000313" key="1">
    <source>
        <dbReference type="EMBL" id="SQC36284.1"/>
    </source>
</evidence>
<dbReference type="Proteomes" id="UP000250166">
    <property type="component" value="Unassembled WGS sequence"/>
</dbReference>
<protein>
    <submittedName>
        <fullName evidence="1">Uncharacterized protein</fullName>
    </submittedName>
</protein>
<dbReference type="RefSeq" id="WP_112059181.1">
    <property type="nucleotide sequence ID" value="NZ_UAWL01000020.1"/>
</dbReference>
<proteinExistence type="predicted"/>